<dbReference type="Pfam" id="PF08161">
    <property type="entry name" value="RRP12_HEAT"/>
    <property type="match status" value="1"/>
</dbReference>
<feature type="region of interest" description="Disordered" evidence="4">
    <location>
        <begin position="1002"/>
        <end position="1024"/>
    </location>
</feature>
<dbReference type="Proteomes" id="UP001497382">
    <property type="component" value="Unassembled WGS sequence"/>
</dbReference>
<proteinExistence type="inferred from homology"/>
<feature type="compositionally biased region" description="Basic and acidic residues" evidence="4">
    <location>
        <begin position="1012"/>
        <end position="1024"/>
    </location>
</feature>
<keyword evidence="3" id="KW-0539">Nucleus</keyword>
<evidence type="ECO:0000259" key="5">
    <source>
        <dbReference type="Pfam" id="PF08161"/>
    </source>
</evidence>
<dbReference type="EMBL" id="CAXIEN010000237">
    <property type="protein sequence ID" value="CAL1288746.1"/>
    <property type="molecule type" value="Genomic_DNA"/>
</dbReference>
<comment type="caution">
    <text evidence="7">The sequence shown here is derived from an EMBL/GenBank/DDBJ whole genome shotgun (WGS) entry which is preliminary data.</text>
</comment>
<feature type="region of interest" description="Disordered" evidence="4">
    <location>
        <begin position="1081"/>
        <end position="1177"/>
    </location>
</feature>
<protein>
    <recommendedName>
        <fullName evidence="9">RRP12-like protein</fullName>
    </recommendedName>
</protein>
<feature type="domain" description="RRP12 N-terminal HEAT" evidence="6">
    <location>
        <begin position="106"/>
        <end position="337"/>
    </location>
</feature>
<dbReference type="PANTHER" id="PTHR48287">
    <property type="entry name" value="ARM REPEAT SUPERFAMILY PROTEIN"/>
    <property type="match status" value="1"/>
</dbReference>
<keyword evidence="8" id="KW-1185">Reference proteome</keyword>
<dbReference type="InterPro" id="IPR011989">
    <property type="entry name" value="ARM-like"/>
</dbReference>
<accession>A0AAV2AXJ2</accession>
<organism evidence="7 8">
    <name type="scientific">Larinioides sclopetarius</name>
    <dbReference type="NCBI Taxonomy" id="280406"/>
    <lineage>
        <taxon>Eukaryota</taxon>
        <taxon>Metazoa</taxon>
        <taxon>Ecdysozoa</taxon>
        <taxon>Arthropoda</taxon>
        <taxon>Chelicerata</taxon>
        <taxon>Arachnida</taxon>
        <taxon>Araneae</taxon>
        <taxon>Araneomorphae</taxon>
        <taxon>Entelegynae</taxon>
        <taxon>Araneoidea</taxon>
        <taxon>Araneidae</taxon>
        <taxon>Larinioides</taxon>
    </lineage>
</organism>
<dbReference type="SUPFAM" id="SSF48371">
    <property type="entry name" value="ARM repeat"/>
    <property type="match status" value="2"/>
</dbReference>
<dbReference type="InterPro" id="IPR057860">
    <property type="entry name" value="HEAT_RRP12_N"/>
</dbReference>
<dbReference type="InterPro" id="IPR016024">
    <property type="entry name" value="ARM-type_fold"/>
</dbReference>
<gene>
    <name evidence="7" type="ORF">LARSCL_LOCUS15520</name>
</gene>
<comment type="subcellular location">
    <subcellularLocation>
        <location evidence="1">Nucleus</location>
    </subcellularLocation>
</comment>
<evidence type="ECO:0000256" key="1">
    <source>
        <dbReference type="ARBA" id="ARBA00004123"/>
    </source>
</evidence>
<sequence>MKKANRKATKGHGKLWKKGQSCAFKPEINKFRQEAKKRPMFGNKGDGNLTEALLAQHNKITSESIYDGTEDVMSVGGETALTAYTNCSLPTFDRLQKNFNPRSLIHREMIAALAAVTEVLKANQMEETETNYFTTLITSLESVDTDESMTAIVCLLAIIVKRMNESVLKSQSKKVTESLVNLLIKYMNSDHCALLRNLLKVIYPLLKVKTHWTETSQELNVVLEFVTHHKPKVRRMAQHIIRMLLIDDKPESSTVHPCASLVAKFCIEKLESSAGLGKSTPRVTFHVMQLLQEIICTFPTLSIKKCCETIFKIMTLSSSLVTLCGFKALQGLFDSDHKNLPADLNARIITALYDYQPNMKSSDCLICWIQLMERALINLYRLDEKLCIAHLPQFFSAAVKCWLNESEEVMMTVSITLENIVQNCFKTVNGDHIKNAVHKMYHSVEEALGYQYHKAWGHVLSVLGAFFETVGKEYKDIMFKCLHSLGDLHDSYNFPYIPALEKAIGTAIEHMGPRTVLEAIPLQADGTKPDFPRSWMLPLLRDHVKRTELKFFFDYFFELVIKMKNKALVLEQEKRAVESKLFDVVCSQIWSLLPGFSTEPTDLGTCLKEVAPILGRMLKNEPSVRLVVLSSVRELIKNEKHKKDVAQFSKNYMPILFNLYLTEAKNKAEEDVRNSCFETCKLYLQISDKKLCSAYFKTAMEKLRSSEPDSFMLHGCLDLCKAMVFCVDEHEIKELYDYCKPLLQNQNHKTKKKVYGVIKEICSCDFKACKNFVKSQLEDLRLLLSETMSGLTPATRALRLNCLQQLVSQSTINEKSTILDIIPEAVLCTKENSERARKAAYSLLDEIGHALQRFHSNNPKDALKEYITCLLAGLAGSPHFVSATILAIGRVTYVFKDHLNAEILNNLINLMCELVKSQTREIVVAALSFFKILFAALDSSTLAQHVQSMITGLTNLSEDNQRSLRFKAKELFTRLVRKFGYEMISKMMPKSYQKQLANIRKVEARKQRKKDTRNDDSDVEMHGRTKKTDDFNDLLADSDDDMLLDDEDTKVKTSKSHAKKIKAPRLEENAEDDIVDLLDPSAGKRLLTQQNSTQKQPRKRNDEFKVSEDGRLIIEEDEEEKSKKKKNKTDDDDVLAELGISLKKNKRKLEESDEEEEEQKDTTSIVTKGIHRNIDSKAKRRNLGDEYKAKKAGGDIKRGRYEPYAYVPLNRQALNRRKQVKIKGQFKSFVNAAKRGAAVGMKRKSREARKRKNN</sequence>
<dbReference type="InterPro" id="IPR012978">
    <property type="entry name" value="HEAT_RRP12"/>
</dbReference>
<dbReference type="Pfam" id="PF25772">
    <property type="entry name" value="HEAT_RRP12_N"/>
    <property type="match status" value="1"/>
</dbReference>
<evidence type="ECO:0000259" key="6">
    <source>
        <dbReference type="Pfam" id="PF25772"/>
    </source>
</evidence>
<dbReference type="PANTHER" id="PTHR48287:SF1">
    <property type="entry name" value="ARM REPEAT SUPERFAMILY PROTEIN"/>
    <property type="match status" value="1"/>
</dbReference>
<dbReference type="InterPro" id="IPR052087">
    <property type="entry name" value="RRP12"/>
</dbReference>
<evidence type="ECO:0000256" key="4">
    <source>
        <dbReference type="SAM" id="MobiDB-lite"/>
    </source>
</evidence>
<evidence type="ECO:0000313" key="8">
    <source>
        <dbReference type="Proteomes" id="UP001497382"/>
    </source>
</evidence>
<evidence type="ECO:0000256" key="3">
    <source>
        <dbReference type="ARBA" id="ARBA00023242"/>
    </source>
</evidence>
<comment type="similarity">
    <text evidence="2">Belongs to the RRP12 family.</text>
</comment>
<feature type="compositionally biased region" description="Basic and acidic residues" evidence="4">
    <location>
        <begin position="1099"/>
        <end position="1114"/>
    </location>
</feature>
<dbReference type="GO" id="GO:0005634">
    <property type="term" value="C:nucleus"/>
    <property type="evidence" value="ECO:0007669"/>
    <property type="project" value="UniProtKB-SubCell"/>
</dbReference>
<feature type="domain" description="RRP12 HEAT" evidence="5">
    <location>
        <begin position="404"/>
        <end position="662"/>
    </location>
</feature>
<name>A0AAV2AXJ2_9ARAC</name>
<dbReference type="AlphaFoldDB" id="A0AAV2AXJ2"/>
<dbReference type="Gene3D" id="1.25.10.10">
    <property type="entry name" value="Leucine-rich Repeat Variant"/>
    <property type="match status" value="3"/>
</dbReference>
<reference evidence="7 8" key="1">
    <citation type="submission" date="2024-04" db="EMBL/GenBank/DDBJ databases">
        <authorList>
            <person name="Rising A."/>
            <person name="Reimegard J."/>
            <person name="Sonavane S."/>
            <person name="Akerstrom W."/>
            <person name="Nylinder S."/>
            <person name="Hedman E."/>
            <person name="Kallberg Y."/>
        </authorList>
    </citation>
    <scope>NUCLEOTIDE SEQUENCE [LARGE SCALE GENOMIC DNA]</scope>
</reference>
<evidence type="ECO:0008006" key="9">
    <source>
        <dbReference type="Google" id="ProtNLM"/>
    </source>
</evidence>
<evidence type="ECO:0000256" key="2">
    <source>
        <dbReference type="ARBA" id="ARBA00007690"/>
    </source>
</evidence>
<evidence type="ECO:0000313" key="7">
    <source>
        <dbReference type="EMBL" id="CAL1288746.1"/>
    </source>
</evidence>